<protein>
    <recommendedName>
        <fullName evidence="3">FAM124 domain-containing protein</fullName>
    </recommendedName>
</protein>
<dbReference type="PANTHER" id="PTHR14715:SF2">
    <property type="entry name" value="PROTEIN FAM124B"/>
    <property type="match status" value="1"/>
</dbReference>
<dbReference type="InterPro" id="IPR046365">
    <property type="entry name" value="FAM124_dom"/>
</dbReference>
<dbReference type="Proteomes" id="UP000812440">
    <property type="component" value="Chromosome 5"/>
</dbReference>
<feature type="region of interest" description="Disordered" evidence="2">
    <location>
        <begin position="319"/>
        <end position="343"/>
    </location>
</feature>
<accession>A0A8T2JNK2</accession>
<evidence type="ECO:0000256" key="2">
    <source>
        <dbReference type="SAM" id="MobiDB-lite"/>
    </source>
</evidence>
<reference evidence="4" key="1">
    <citation type="thesis" date="2020" institute="ProQuest LLC" country="789 East Eisenhower Parkway, Ann Arbor, MI, USA">
        <title>Comparative Genomics and Chromosome Evolution.</title>
        <authorList>
            <person name="Mudd A.B."/>
        </authorList>
    </citation>
    <scope>NUCLEOTIDE SEQUENCE</scope>
    <source>
        <strain evidence="4">Female2</strain>
        <tissue evidence="4">Blood</tissue>
    </source>
</reference>
<evidence type="ECO:0000313" key="4">
    <source>
        <dbReference type="EMBL" id="KAG8445348.1"/>
    </source>
</evidence>
<name>A0A8T2JNK2_9PIPI</name>
<dbReference type="GO" id="GO:0005654">
    <property type="term" value="C:nucleoplasm"/>
    <property type="evidence" value="ECO:0007669"/>
    <property type="project" value="TreeGrafter"/>
</dbReference>
<evidence type="ECO:0000256" key="1">
    <source>
        <dbReference type="ARBA" id="ARBA00006440"/>
    </source>
</evidence>
<sequence>MDKRKEILPLTVHLLASAGDSLAFQLAVDRIIHRICPELQLFLVSEQASPVTFFECHRKRIEFPGISVSLFLREDLGQERIALLQSFFQLPPWIPIISDLGQERVCDFSQPVSDYYSLDLHMPVWEIRHVHYGAEIVRLTLYCSFENYEDALKLYEIILQRDATAQKDGFCFFLLYTTKYVSVQLSLKQLHPGTSVQVKDACALQFIVHTIGQLVPLLPYPCVPISDTRWQTQDYDGNKILFLAAYVSCQASDQSEIIPCNIPGPQQIVATQGIQMKETESNVDTGYTLVSLTSHQAYVCEFSRNQTGDSEDIYLTTSQSKFPQEDLKSHQNDSLSSGDIRTTKGRNAVPIEKIKSNHQNVCIEEEEFFI</sequence>
<dbReference type="OrthoDB" id="10023686at2759"/>
<feature type="domain" description="FAM124" evidence="3">
    <location>
        <begin position="11"/>
        <end position="242"/>
    </location>
</feature>
<proteinExistence type="inferred from homology"/>
<evidence type="ECO:0000259" key="3">
    <source>
        <dbReference type="Pfam" id="PF15067"/>
    </source>
</evidence>
<comment type="similarity">
    <text evidence="1">Belongs to the FAM124 family.</text>
</comment>
<keyword evidence="5" id="KW-1185">Reference proteome</keyword>
<dbReference type="EMBL" id="JAACNH010000004">
    <property type="protein sequence ID" value="KAG8445348.1"/>
    <property type="molecule type" value="Genomic_DNA"/>
</dbReference>
<dbReference type="PANTHER" id="PTHR14715">
    <property type="entry name" value="FAM124 DOMAIN-CONTAINING PROTEIN-RELATED"/>
    <property type="match status" value="1"/>
</dbReference>
<gene>
    <name evidence="4" type="ORF">GDO86_010217</name>
</gene>
<evidence type="ECO:0000313" key="5">
    <source>
        <dbReference type="Proteomes" id="UP000812440"/>
    </source>
</evidence>
<dbReference type="InterPro" id="IPR029380">
    <property type="entry name" value="FAM124"/>
</dbReference>
<organism evidence="4 5">
    <name type="scientific">Hymenochirus boettgeri</name>
    <name type="common">Congo dwarf clawed frog</name>
    <dbReference type="NCBI Taxonomy" id="247094"/>
    <lineage>
        <taxon>Eukaryota</taxon>
        <taxon>Metazoa</taxon>
        <taxon>Chordata</taxon>
        <taxon>Craniata</taxon>
        <taxon>Vertebrata</taxon>
        <taxon>Euteleostomi</taxon>
        <taxon>Amphibia</taxon>
        <taxon>Batrachia</taxon>
        <taxon>Anura</taxon>
        <taxon>Pipoidea</taxon>
        <taxon>Pipidae</taxon>
        <taxon>Pipinae</taxon>
        <taxon>Hymenochirus</taxon>
    </lineage>
</organism>
<dbReference type="Pfam" id="PF15067">
    <property type="entry name" value="FAM124"/>
    <property type="match status" value="1"/>
</dbReference>
<dbReference type="AlphaFoldDB" id="A0A8T2JNK2"/>
<comment type="caution">
    <text evidence="4">The sequence shown here is derived from an EMBL/GenBank/DDBJ whole genome shotgun (WGS) entry which is preliminary data.</text>
</comment>